<protein>
    <submittedName>
        <fullName evidence="1">Uncharacterized protein</fullName>
    </submittedName>
</protein>
<dbReference type="AlphaFoldDB" id="A0A9W7BQI8"/>
<evidence type="ECO:0000313" key="1">
    <source>
        <dbReference type="EMBL" id="GMH92235.1"/>
    </source>
</evidence>
<proteinExistence type="predicted"/>
<keyword evidence="2" id="KW-1185">Reference proteome</keyword>
<name>A0A9W7BQI8_9STRA</name>
<accession>A0A9W7BQI8</accession>
<dbReference type="EMBL" id="BRXX01000126">
    <property type="protein sequence ID" value="GMH92235.1"/>
    <property type="molecule type" value="Genomic_DNA"/>
</dbReference>
<comment type="caution">
    <text evidence="1">The sequence shown here is derived from an EMBL/GenBank/DDBJ whole genome shotgun (WGS) entry which is preliminary data.</text>
</comment>
<evidence type="ECO:0000313" key="2">
    <source>
        <dbReference type="Proteomes" id="UP001165160"/>
    </source>
</evidence>
<reference evidence="2" key="1">
    <citation type="journal article" date="2023" name="Commun. Biol.">
        <title>Genome analysis of Parmales, the sister group of diatoms, reveals the evolutionary specialization of diatoms from phago-mixotrophs to photoautotrophs.</title>
        <authorList>
            <person name="Ban H."/>
            <person name="Sato S."/>
            <person name="Yoshikawa S."/>
            <person name="Yamada K."/>
            <person name="Nakamura Y."/>
            <person name="Ichinomiya M."/>
            <person name="Sato N."/>
            <person name="Blanc-Mathieu R."/>
            <person name="Endo H."/>
            <person name="Kuwata A."/>
            <person name="Ogata H."/>
        </authorList>
    </citation>
    <scope>NUCLEOTIDE SEQUENCE [LARGE SCALE GENOMIC DNA]</scope>
    <source>
        <strain evidence="2">NIES 3699</strain>
    </source>
</reference>
<organism evidence="1 2">
    <name type="scientific">Triparma verrucosa</name>
    <dbReference type="NCBI Taxonomy" id="1606542"/>
    <lineage>
        <taxon>Eukaryota</taxon>
        <taxon>Sar</taxon>
        <taxon>Stramenopiles</taxon>
        <taxon>Ochrophyta</taxon>
        <taxon>Bolidophyceae</taxon>
        <taxon>Parmales</taxon>
        <taxon>Triparmaceae</taxon>
        <taxon>Triparma</taxon>
    </lineage>
</organism>
<sequence length="121" mass="13457">MAAPRTLQKIGLKWSVDVEQRKSFASASILNKIICLKLRGNGTSMLEGYQRGIFCERWKNIMATKKDDQSTLCPGNIINWSSSRNLMQRNPLTQMGSTPVMTEKLSLVADGDVPSKPSLVK</sequence>
<dbReference type="Proteomes" id="UP001165160">
    <property type="component" value="Unassembled WGS sequence"/>
</dbReference>
<gene>
    <name evidence="1" type="ORF">TrVE_jg7528</name>
</gene>